<dbReference type="RefSeq" id="WP_396676489.1">
    <property type="nucleotide sequence ID" value="NZ_JBIRPU010000002.1"/>
</dbReference>
<feature type="region of interest" description="Disordered" evidence="1">
    <location>
        <begin position="407"/>
        <end position="434"/>
    </location>
</feature>
<feature type="compositionally biased region" description="Gly residues" evidence="1">
    <location>
        <begin position="640"/>
        <end position="655"/>
    </location>
</feature>
<comment type="caution">
    <text evidence="3">The sequence shown here is derived from an EMBL/GenBank/DDBJ whole genome shotgun (WGS) entry which is preliminary data.</text>
</comment>
<organism evidence="3 4">
    <name type="scientific">Micromonospora rubida</name>
    <dbReference type="NCBI Taxonomy" id="2697657"/>
    <lineage>
        <taxon>Bacteria</taxon>
        <taxon>Bacillati</taxon>
        <taxon>Actinomycetota</taxon>
        <taxon>Actinomycetes</taxon>
        <taxon>Micromonosporales</taxon>
        <taxon>Micromonosporaceae</taxon>
        <taxon>Micromonospora</taxon>
    </lineage>
</organism>
<feature type="compositionally biased region" description="Gly residues" evidence="1">
    <location>
        <begin position="596"/>
        <end position="611"/>
    </location>
</feature>
<feature type="region of interest" description="Disordered" evidence="1">
    <location>
        <begin position="201"/>
        <end position="227"/>
    </location>
</feature>
<feature type="compositionally biased region" description="Low complexity" evidence="1">
    <location>
        <begin position="656"/>
        <end position="674"/>
    </location>
</feature>
<feature type="compositionally biased region" description="Acidic residues" evidence="1">
    <location>
        <begin position="276"/>
        <end position="289"/>
    </location>
</feature>
<feature type="compositionally biased region" description="Basic and acidic residues" evidence="1">
    <location>
        <begin position="699"/>
        <end position="709"/>
    </location>
</feature>
<feature type="compositionally biased region" description="Basic and acidic residues" evidence="1">
    <location>
        <begin position="11"/>
        <end position="22"/>
    </location>
</feature>
<evidence type="ECO:0000313" key="4">
    <source>
        <dbReference type="Proteomes" id="UP001611075"/>
    </source>
</evidence>
<proteinExistence type="predicted"/>
<dbReference type="EMBL" id="JBIRPU010000002">
    <property type="protein sequence ID" value="MFI0791827.1"/>
    <property type="molecule type" value="Genomic_DNA"/>
</dbReference>
<keyword evidence="4" id="KW-1185">Reference proteome</keyword>
<feature type="transmembrane region" description="Helical" evidence="2">
    <location>
        <begin position="309"/>
        <end position="333"/>
    </location>
</feature>
<feature type="compositionally biased region" description="Polar residues" evidence="1">
    <location>
        <begin position="205"/>
        <end position="214"/>
    </location>
</feature>
<name>A0ABW7SHV9_9ACTN</name>
<sequence length="709" mass="71060">MIPGPAPRRPGKSDRKAVDVSTHRRAWKQRAGVVVALVIGALLAVPATPALAAPAISNVSASPSSVEAGGTVKVTYSLNFSDPAKPADIQVGSSNSKLTCVDGCSRGRFNESGTFTATFRLAADAQNGSAAITIKATDSEGPDKQEQRGATNVTLVGRAAPEPTQEQVQTVKSVSGKVVASANGAAVPKATVMLQDSGGHRYETTSDGSGNFRFTGSKDRPITPGRIGIGAVQGEIRTTKSFDASAGQSVTGQQISLAIKVEVSPSPTPSATEEPLPTDEPTEDADDESPAATPGAAQKNTSTEEESGFGSLLLILLGGLFVAIGVGTIVLLWMKRRENGDDTDDDDALAGAAGAGAVPAARGAYHGADDKTRVVNRAGGGPDPTMIGGTSLSDAPTMMHQPIVDDVPPDPYGAPPPTYGPGGQQGGWGTGGGYGAEPQGGGYGAAGGYGNAPASGAGYGNAPAPTSTGGYGAHGTNAPASGGGYGTAPASTGGYGSGSGYGGTPGGYGTDAPASGGGYGGRGYGAPADAAAEGYPGQGGGYGEHYNEPTGRYTGEATGSYTPPADPYPTSTYQADQGHSYGQPESPPQYGRGAEPTGGGYDQRGGYGGESYGQQSGYGQAGGYDQPQGGGYGQQPPPQGGGYGQQPPQQGGGYGQQPPQQGHGYDQPAGYDQRQGGGYYGDQAQPDQARPDGPPQQDRGGRRLDWLDD</sequence>
<evidence type="ECO:0000256" key="1">
    <source>
        <dbReference type="SAM" id="MobiDB-lite"/>
    </source>
</evidence>
<gene>
    <name evidence="3" type="ORF">ACH4OY_03865</name>
</gene>
<accession>A0ABW7SHV9</accession>
<feature type="region of interest" description="Disordered" evidence="1">
    <location>
        <begin position="260"/>
        <end position="304"/>
    </location>
</feature>
<feature type="compositionally biased region" description="Low complexity" evidence="1">
    <location>
        <begin position="525"/>
        <end position="535"/>
    </location>
</feature>
<evidence type="ECO:0000313" key="3">
    <source>
        <dbReference type="EMBL" id="MFI0791827.1"/>
    </source>
</evidence>
<feature type="compositionally biased region" description="Low complexity" evidence="1">
    <location>
        <begin position="612"/>
        <end position="627"/>
    </location>
</feature>
<dbReference type="Proteomes" id="UP001611075">
    <property type="component" value="Unassembled WGS sequence"/>
</dbReference>
<feature type="region of interest" description="Disordered" evidence="1">
    <location>
        <begin position="511"/>
        <end position="709"/>
    </location>
</feature>
<reference evidence="3 4" key="1">
    <citation type="submission" date="2024-10" db="EMBL/GenBank/DDBJ databases">
        <title>The Natural Products Discovery Center: Release of the First 8490 Sequenced Strains for Exploring Actinobacteria Biosynthetic Diversity.</title>
        <authorList>
            <person name="Kalkreuter E."/>
            <person name="Kautsar S.A."/>
            <person name="Yang D."/>
            <person name="Bader C.D."/>
            <person name="Teijaro C.N."/>
            <person name="Fluegel L."/>
            <person name="Davis C.M."/>
            <person name="Simpson J.R."/>
            <person name="Lauterbach L."/>
            <person name="Steele A.D."/>
            <person name="Gui C."/>
            <person name="Meng S."/>
            <person name="Li G."/>
            <person name="Viehrig K."/>
            <person name="Ye F."/>
            <person name="Su P."/>
            <person name="Kiefer A.F."/>
            <person name="Nichols A."/>
            <person name="Cepeda A.J."/>
            <person name="Yan W."/>
            <person name="Fan B."/>
            <person name="Jiang Y."/>
            <person name="Adhikari A."/>
            <person name="Zheng C.-J."/>
            <person name="Schuster L."/>
            <person name="Cowan T.M."/>
            <person name="Smanski M.J."/>
            <person name="Chevrette M.G."/>
            <person name="De Carvalho L.P.S."/>
            <person name="Shen B."/>
        </authorList>
    </citation>
    <scope>NUCLEOTIDE SEQUENCE [LARGE SCALE GENOMIC DNA]</scope>
    <source>
        <strain evidence="3 4">NPDC021253</strain>
    </source>
</reference>
<protein>
    <submittedName>
        <fullName evidence="3">Carboxypeptidase-like regulatory domain-containing protein</fullName>
    </submittedName>
</protein>
<feature type="compositionally biased region" description="Gly residues" evidence="1">
    <location>
        <begin position="511"/>
        <end position="524"/>
    </location>
</feature>
<keyword evidence="2" id="KW-0472">Membrane</keyword>
<feature type="compositionally biased region" description="Pro residues" evidence="1">
    <location>
        <begin position="409"/>
        <end position="419"/>
    </location>
</feature>
<dbReference type="Pfam" id="PF13620">
    <property type="entry name" value="CarboxypepD_reg"/>
    <property type="match status" value="1"/>
</dbReference>
<evidence type="ECO:0000256" key="2">
    <source>
        <dbReference type="SAM" id="Phobius"/>
    </source>
</evidence>
<feature type="region of interest" description="Disordered" evidence="1">
    <location>
        <begin position="1"/>
        <end position="22"/>
    </location>
</feature>
<feature type="compositionally biased region" description="Gly residues" evidence="1">
    <location>
        <begin position="420"/>
        <end position="434"/>
    </location>
</feature>
<keyword evidence="2" id="KW-1133">Transmembrane helix</keyword>
<feature type="compositionally biased region" description="Low complexity" evidence="1">
    <location>
        <begin position="262"/>
        <end position="275"/>
    </location>
</feature>
<keyword evidence="2" id="KW-0812">Transmembrane</keyword>
<dbReference type="SUPFAM" id="SSF49478">
    <property type="entry name" value="Cna protein B-type domain"/>
    <property type="match status" value="1"/>
</dbReference>